<evidence type="ECO:0008006" key="5">
    <source>
        <dbReference type="Google" id="ProtNLM"/>
    </source>
</evidence>
<sequence>VLRLVLVTSLVAVVLREAGPALVPQVSVKFKGKEWVSEQDTKEVWGARAVEPPEKDGLLLGLLPVLKPPAATTTAEEKPPGAKAWVEAEDILGQVRRPSQGPEADLDSLYHPPPEEEQGVEGP</sequence>
<dbReference type="PANTHER" id="PTHR37861:SF1">
    <property type="entry name" value="PROLINE-RICH ACIDIC PROTEIN 1"/>
    <property type="match status" value="1"/>
</dbReference>
<reference evidence="3 4" key="1">
    <citation type="submission" date="2009-06" db="EMBL/GenBank/DDBJ databases">
        <title>The Genome Sequence of Loxodonta africana (African elephant).</title>
        <authorList>
            <person name="Di Palma F."/>
            <person name="Heiman D."/>
            <person name="Young S."/>
            <person name="Johnson J."/>
            <person name="Lander E.S."/>
            <person name="Lindblad-Toh K."/>
        </authorList>
    </citation>
    <scope>NUCLEOTIDE SEQUENCE [LARGE SCALE GENOMIC DNA]</scope>
    <source>
        <strain evidence="3 4">Isolate ISIS603380</strain>
    </source>
</reference>
<keyword evidence="4" id="KW-1185">Reference proteome</keyword>
<evidence type="ECO:0000313" key="4">
    <source>
        <dbReference type="Proteomes" id="UP000007646"/>
    </source>
</evidence>
<reference evidence="3" key="3">
    <citation type="submission" date="2025-09" db="UniProtKB">
        <authorList>
            <consortium name="Ensembl"/>
        </authorList>
    </citation>
    <scope>IDENTIFICATION</scope>
    <source>
        <strain evidence="3">Isolate ISIS603380</strain>
    </source>
</reference>
<dbReference type="Proteomes" id="UP000007646">
    <property type="component" value="Unassembled WGS sequence"/>
</dbReference>
<feature type="chain" id="PRO_5003455898" description="Proline rich acidic protein 1" evidence="2">
    <location>
        <begin position="19"/>
        <end position="123"/>
    </location>
</feature>
<accession>G3TU18</accession>
<proteinExistence type="predicted"/>
<protein>
    <recommendedName>
        <fullName evidence="5">Proline rich acidic protein 1</fullName>
    </recommendedName>
</protein>
<dbReference type="GeneTree" id="ENSGT00390000012626"/>
<evidence type="ECO:0000256" key="2">
    <source>
        <dbReference type="SAM" id="SignalP"/>
    </source>
</evidence>
<dbReference type="InterPro" id="IPR027922">
    <property type="entry name" value="PRAP"/>
</dbReference>
<dbReference type="AlphaFoldDB" id="G3TU18"/>
<dbReference type="InParanoid" id="G3TU18"/>
<organism evidence="3 4">
    <name type="scientific">Loxodonta africana</name>
    <name type="common">African elephant</name>
    <dbReference type="NCBI Taxonomy" id="9785"/>
    <lineage>
        <taxon>Eukaryota</taxon>
        <taxon>Metazoa</taxon>
        <taxon>Chordata</taxon>
        <taxon>Craniata</taxon>
        <taxon>Vertebrata</taxon>
        <taxon>Euteleostomi</taxon>
        <taxon>Mammalia</taxon>
        <taxon>Eutheria</taxon>
        <taxon>Afrotheria</taxon>
        <taxon>Proboscidea</taxon>
        <taxon>Elephantidae</taxon>
        <taxon>Loxodonta</taxon>
    </lineage>
</organism>
<dbReference type="Pfam" id="PF15314">
    <property type="entry name" value="PRAP"/>
    <property type="match status" value="1"/>
</dbReference>
<dbReference type="PANTHER" id="PTHR37861">
    <property type="entry name" value="PROLINE-RICH ACIDIC PROTEIN 1"/>
    <property type="match status" value="1"/>
</dbReference>
<dbReference type="STRING" id="9785.ENSLAFP00000019076"/>
<dbReference type="eggNOG" id="ENOG502TDVH">
    <property type="taxonomic scope" value="Eukaryota"/>
</dbReference>
<feature type="region of interest" description="Disordered" evidence="1">
    <location>
        <begin position="70"/>
        <end position="123"/>
    </location>
</feature>
<dbReference type="Ensembl" id="ENSLAFT00000037217.1">
    <property type="protein sequence ID" value="ENSLAFP00000019076.1"/>
    <property type="gene ID" value="ENSLAFG00000027681.1"/>
</dbReference>
<evidence type="ECO:0000256" key="1">
    <source>
        <dbReference type="SAM" id="MobiDB-lite"/>
    </source>
</evidence>
<reference evidence="3" key="2">
    <citation type="submission" date="2025-08" db="UniProtKB">
        <authorList>
            <consortium name="Ensembl"/>
        </authorList>
    </citation>
    <scope>IDENTIFICATION</scope>
    <source>
        <strain evidence="3">Isolate ISIS603380</strain>
    </source>
</reference>
<feature type="signal peptide" evidence="2">
    <location>
        <begin position="1"/>
        <end position="18"/>
    </location>
</feature>
<name>G3TU18_LOXAF</name>
<dbReference type="HOGENOM" id="CLU_148119_0_0_1"/>
<evidence type="ECO:0000313" key="3">
    <source>
        <dbReference type="Ensembl" id="ENSLAFP00000019076.1"/>
    </source>
</evidence>
<dbReference type="FunCoup" id="G3TU18">
    <property type="interactions" value="1"/>
</dbReference>
<keyword evidence="2" id="KW-0732">Signal</keyword>
<dbReference type="OMA" id="WVETEDI"/>